<keyword evidence="4" id="KW-1185">Reference proteome</keyword>
<dbReference type="eggNOG" id="COG4252">
    <property type="taxonomic scope" value="Bacteria"/>
</dbReference>
<reference evidence="3 4" key="1">
    <citation type="journal article" date="2013" name="Genome Biol.">
        <title>Genomic analysis reveals key aspects of prokaryotic symbiosis in the phototrophic consortium "Chlorochromatium aggregatum".</title>
        <authorList>
            <person name="Liu Z."/>
            <person name="Muller J."/>
            <person name="Li T."/>
            <person name="Alvey R.M."/>
            <person name="Vogl K."/>
            <person name="Frigaard N.U."/>
            <person name="Rockwell N.C."/>
            <person name="Boyd E.S."/>
            <person name="Tomsho L.P."/>
            <person name="Schuster S.C."/>
            <person name="Henke P."/>
            <person name="Rohde M."/>
            <person name="Overmann J."/>
            <person name="Bryant D.A."/>
        </authorList>
    </citation>
    <scope>NUCLEOTIDE SEQUENCE [LARGE SCALE GENOMIC DNA]</scope>
    <source>
        <strain evidence="3">CR</strain>
    </source>
</reference>
<dbReference type="CDD" id="cd07302">
    <property type="entry name" value="CHD"/>
    <property type="match status" value="1"/>
</dbReference>
<dbReference type="GO" id="GO:0035556">
    <property type="term" value="P:intracellular signal transduction"/>
    <property type="evidence" value="ECO:0007669"/>
    <property type="project" value="InterPro"/>
</dbReference>
<dbReference type="InterPro" id="IPR001054">
    <property type="entry name" value="A/G_cyclase"/>
</dbReference>
<dbReference type="InterPro" id="IPR029787">
    <property type="entry name" value="Nucleotide_cyclase"/>
</dbReference>
<feature type="transmembrane region" description="Helical" evidence="1">
    <location>
        <begin position="376"/>
        <end position="401"/>
    </location>
</feature>
<evidence type="ECO:0000313" key="3">
    <source>
        <dbReference type="EMBL" id="AGX88061.1"/>
    </source>
</evidence>
<dbReference type="SMART" id="SM01080">
    <property type="entry name" value="CHASE2"/>
    <property type="match status" value="1"/>
</dbReference>
<feature type="transmembrane region" description="Helical" evidence="1">
    <location>
        <begin position="350"/>
        <end position="369"/>
    </location>
</feature>
<dbReference type="Gene3D" id="3.30.70.1230">
    <property type="entry name" value="Nucleotide cyclase"/>
    <property type="match status" value="1"/>
</dbReference>
<keyword evidence="1" id="KW-0472">Membrane</keyword>
<gene>
    <name evidence="3" type="ORF">Cenrod_1988</name>
</gene>
<dbReference type="GO" id="GO:0004016">
    <property type="term" value="F:adenylate cyclase activity"/>
    <property type="evidence" value="ECO:0007669"/>
    <property type="project" value="UniProtKB-ARBA"/>
</dbReference>
<accession>U5N929</accession>
<feature type="domain" description="Guanylate cyclase" evidence="2">
    <location>
        <begin position="467"/>
        <end position="603"/>
    </location>
</feature>
<organism evidence="3 4">
    <name type="scientific">Candidatus Symbiobacter mobilis CR</name>
    <dbReference type="NCBI Taxonomy" id="946483"/>
    <lineage>
        <taxon>Bacteria</taxon>
        <taxon>Pseudomonadati</taxon>
        <taxon>Pseudomonadota</taxon>
        <taxon>Betaproteobacteria</taxon>
        <taxon>Burkholderiales</taxon>
        <taxon>Comamonadaceae</taxon>
    </lineage>
</organism>
<dbReference type="InterPro" id="IPR007890">
    <property type="entry name" value="CHASE2"/>
</dbReference>
<dbReference type="HOGENOM" id="CLU_000445_85_1_4"/>
<dbReference type="InterPro" id="IPR050697">
    <property type="entry name" value="Adenylyl/Guanylyl_Cyclase_3/4"/>
</dbReference>
<evidence type="ECO:0000256" key="1">
    <source>
        <dbReference type="SAM" id="Phobius"/>
    </source>
</evidence>
<feature type="transmembrane region" description="Helical" evidence="1">
    <location>
        <begin position="407"/>
        <end position="427"/>
    </location>
</feature>
<name>U5N929_9BURK</name>
<evidence type="ECO:0000313" key="4">
    <source>
        <dbReference type="Proteomes" id="UP000017184"/>
    </source>
</evidence>
<sequence length="726" mass="79844">MVPIVLALLHVLGWVEWDVLRILDAWAYDVRLGWSMSQTRDPRIVIVDIDEKSLSQIGRWPWSRNKMAQLTGVLCAQQVAAIGFDVVFAEPDQSSGIEPLRRLAQREGAANPDLARHVARLAPELDYDGLFAQALHRCPVVLGYYFSGEPDARPSGVLPAPVVHSATKPPALRANPAWRGYGASIATLAQAAPLGGFFNSITDRDGVVRSLPMLTWYEGRVYESLPLSLYRLVTGMPAIHLDAEPGATLTWETGTVRLPLDERGTMAIPFRGKGGARGGTFEYVSAADVLAGAMSPKHLQGKIVLVGTSAPGIVDLRATPVAAVYPGVEVQASMLSGLLDQRFLRRPMHMQTYDVLLMLFVGLGLAWALPRMRAPVAVAVCVLTALTLVILHTALFLWHGWIIDSAAPLTMVLSIFILNMGYGYLVASRSRRELVELFGTYVPRELVREMVQDPDNYSMRARNEELTVMFCDMRGFTTLAERLDPLALQRFLNGIFTELTNLIGANRGTVDKYMGDCIMAFWGAPVPSPLHAQLAVKTAIQMVQALGLINERQRQASPEGIHTEIGVGIGLNTGQMYVGDMGSNIRRSYTVIGDAVNLGSRLEGLSKIYGVSIVVSESTRLLGSNYAWQELDLVRVKGKAQAIAIFTPVCEASLLTQADGDRIETWRNFLDRYRRQDWKACTTLLASMQPTQRDAVLIALYADRVAQRSALGFDFSWDGVTNFDTK</sequence>
<proteinExistence type="predicted"/>
<dbReference type="STRING" id="946483.Cenrod_1988"/>
<keyword evidence="1" id="KW-0812">Transmembrane</keyword>
<dbReference type="PANTHER" id="PTHR43081:SF1">
    <property type="entry name" value="ADENYLATE CYCLASE, TERMINAL-DIFFERENTIATION SPECIFIC"/>
    <property type="match status" value="1"/>
</dbReference>
<dbReference type="PANTHER" id="PTHR43081">
    <property type="entry name" value="ADENYLATE CYCLASE, TERMINAL-DIFFERENTIATION SPECIFIC-RELATED"/>
    <property type="match status" value="1"/>
</dbReference>
<dbReference type="Pfam" id="PF00211">
    <property type="entry name" value="Guanylate_cyc"/>
    <property type="match status" value="1"/>
</dbReference>
<dbReference type="KEGG" id="cbx:Cenrod_1988"/>
<dbReference type="AlphaFoldDB" id="U5N929"/>
<keyword evidence="1" id="KW-1133">Transmembrane helix</keyword>
<protein>
    <submittedName>
        <fullName evidence="3">Adenylate cyclase</fullName>
    </submittedName>
</protein>
<evidence type="ECO:0000259" key="2">
    <source>
        <dbReference type="PROSITE" id="PS50125"/>
    </source>
</evidence>
<dbReference type="PROSITE" id="PS50125">
    <property type="entry name" value="GUANYLATE_CYCLASE_2"/>
    <property type="match status" value="1"/>
</dbReference>
<dbReference type="Proteomes" id="UP000017184">
    <property type="component" value="Chromosome"/>
</dbReference>
<dbReference type="eggNOG" id="COG2114">
    <property type="taxonomic scope" value="Bacteria"/>
</dbReference>
<dbReference type="GO" id="GO:0006171">
    <property type="term" value="P:cAMP biosynthetic process"/>
    <property type="evidence" value="ECO:0007669"/>
    <property type="project" value="TreeGrafter"/>
</dbReference>
<dbReference type="SUPFAM" id="SSF55073">
    <property type="entry name" value="Nucleotide cyclase"/>
    <property type="match status" value="1"/>
</dbReference>
<dbReference type="PATRIC" id="fig|946483.4.peg.2002"/>
<dbReference type="EMBL" id="CP004885">
    <property type="protein sequence ID" value="AGX88061.1"/>
    <property type="molecule type" value="Genomic_DNA"/>
</dbReference>
<dbReference type="SMART" id="SM00044">
    <property type="entry name" value="CYCc"/>
    <property type="match status" value="1"/>
</dbReference>
<dbReference type="Pfam" id="PF05226">
    <property type="entry name" value="CHASE2"/>
    <property type="match status" value="1"/>
</dbReference>